<comment type="caution">
    <text evidence="1">The sequence shown here is derived from an EMBL/GenBank/DDBJ whole genome shotgun (WGS) entry which is preliminary data.</text>
</comment>
<sequence length="112" mass="12388">MDGCKRRWEEVMLGKAAAQGKDVSIPALQVFDKMSQQGNSTNVVQIEQLSNGSEEQPKSIYRPVELLKTLKKSDLVGVQQETTSVCKGVLQNSYNTLQGVESSSQTVKERLE</sequence>
<protein>
    <submittedName>
        <fullName evidence="1">Uncharacterized protein</fullName>
    </submittedName>
</protein>
<dbReference type="EMBL" id="BAABME010014497">
    <property type="protein sequence ID" value="GAA0187225.1"/>
    <property type="molecule type" value="Genomic_DNA"/>
</dbReference>
<organism evidence="1 2">
    <name type="scientific">Lithospermum erythrorhizon</name>
    <name type="common">Purple gromwell</name>
    <name type="synonym">Lithospermum officinale var. erythrorhizon</name>
    <dbReference type="NCBI Taxonomy" id="34254"/>
    <lineage>
        <taxon>Eukaryota</taxon>
        <taxon>Viridiplantae</taxon>
        <taxon>Streptophyta</taxon>
        <taxon>Embryophyta</taxon>
        <taxon>Tracheophyta</taxon>
        <taxon>Spermatophyta</taxon>
        <taxon>Magnoliopsida</taxon>
        <taxon>eudicotyledons</taxon>
        <taxon>Gunneridae</taxon>
        <taxon>Pentapetalae</taxon>
        <taxon>asterids</taxon>
        <taxon>lamiids</taxon>
        <taxon>Boraginales</taxon>
        <taxon>Boraginaceae</taxon>
        <taxon>Boraginoideae</taxon>
        <taxon>Lithospermeae</taxon>
        <taxon>Lithospermum</taxon>
    </lineage>
</organism>
<dbReference type="Proteomes" id="UP001454036">
    <property type="component" value="Unassembled WGS sequence"/>
</dbReference>
<keyword evidence="2" id="KW-1185">Reference proteome</keyword>
<dbReference type="AlphaFoldDB" id="A0AAV3S229"/>
<proteinExistence type="predicted"/>
<evidence type="ECO:0000313" key="1">
    <source>
        <dbReference type="EMBL" id="GAA0187225.1"/>
    </source>
</evidence>
<accession>A0AAV3S229</accession>
<name>A0AAV3S229_LITER</name>
<evidence type="ECO:0000313" key="2">
    <source>
        <dbReference type="Proteomes" id="UP001454036"/>
    </source>
</evidence>
<reference evidence="1 2" key="1">
    <citation type="submission" date="2024-01" db="EMBL/GenBank/DDBJ databases">
        <title>The complete chloroplast genome sequence of Lithospermum erythrorhizon: insights into the phylogenetic relationship among Boraginaceae species and the maternal lineages of purple gromwells.</title>
        <authorList>
            <person name="Okada T."/>
            <person name="Watanabe K."/>
        </authorList>
    </citation>
    <scope>NUCLEOTIDE SEQUENCE [LARGE SCALE GENOMIC DNA]</scope>
</reference>
<gene>
    <name evidence="1" type="ORF">LIER_34513</name>
</gene>